<dbReference type="InterPro" id="IPR036052">
    <property type="entry name" value="TrpB-like_PALP_sf"/>
</dbReference>
<dbReference type="AlphaFoldDB" id="D9PMY6"/>
<proteinExistence type="inferred from homology"/>
<evidence type="ECO:0000259" key="4">
    <source>
        <dbReference type="Pfam" id="PF00291"/>
    </source>
</evidence>
<dbReference type="CDD" id="cd01561">
    <property type="entry name" value="CBS_like"/>
    <property type="match status" value="1"/>
</dbReference>
<comment type="caution">
    <text evidence="5">The sequence shown here is derived from an EMBL/GenBank/DDBJ whole genome shotgun (WGS) entry which is preliminary data.</text>
</comment>
<organism evidence="5">
    <name type="scientific">sediment metagenome</name>
    <dbReference type="NCBI Taxonomy" id="749907"/>
    <lineage>
        <taxon>unclassified sequences</taxon>
        <taxon>metagenomes</taxon>
        <taxon>ecological metagenomes</taxon>
    </lineage>
</organism>
<dbReference type="InterPro" id="IPR050214">
    <property type="entry name" value="Cys_Synth/Cystath_Beta-Synth"/>
</dbReference>
<dbReference type="EMBL" id="ADZX01000897">
    <property type="protein sequence ID" value="EFK95078.1"/>
    <property type="molecule type" value="Genomic_DNA"/>
</dbReference>
<dbReference type="InterPro" id="IPR001216">
    <property type="entry name" value="P-phosphate_BS"/>
</dbReference>
<comment type="similarity">
    <text evidence="2">Belongs to the cysteine synthase/cystathionine beta-synthase family.</text>
</comment>
<sequence>MTSSSRFPVITDLIGNTPIVRLQRLQKPGMAELLLKLEMFNPGYSVKDRIGARLIDAAEADGTLTPGGTIVEPTSGNTGVGLAMTAIERGYRCVFVMPDKISLEKQNLLRAYGAEVVVCPTSVDADDPRSYYSVSDKLAAELPNAVKLNQYENPANPQTHVETTGPEIWEQLGGRLDAFVCGVGTGGTATGVGTYLKQQDPSIQVIGCDPPGSIYVTPEDIHSYLVEGIGEDFWPGTFQYDVVDRWITVEDRDSFITANRLAREEGILAGGSCGTALFGALQVARELGEGKRVLCLLPDSGRGYLSKVYNPEWLLEKGLISPEEARELAPNAAHELLEAAGVTL</sequence>
<protein>
    <submittedName>
        <fullName evidence="5">Cystathionine beta-synthase</fullName>
        <ecNumber evidence="5">4.2.1.22</ecNumber>
    </submittedName>
</protein>
<dbReference type="PROSITE" id="PS00901">
    <property type="entry name" value="CYS_SYNTHASE"/>
    <property type="match status" value="1"/>
</dbReference>
<dbReference type="Gene3D" id="3.40.50.1100">
    <property type="match status" value="2"/>
</dbReference>
<dbReference type="GO" id="GO:0004122">
    <property type="term" value="F:cystathionine beta-synthase activity"/>
    <property type="evidence" value="ECO:0007669"/>
    <property type="project" value="UniProtKB-EC"/>
</dbReference>
<dbReference type="SUPFAM" id="SSF53686">
    <property type="entry name" value="Tryptophan synthase beta subunit-like PLP-dependent enzymes"/>
    <property type="match status" value="1"/>
</dbReference>
<dbReference type="InterPro" id="IPR001926">
    <property type="entry name" value="TrpB-like_PALP"/>
</dbReference>
<reference evidence="5" key="2">
    <citation type="journal article" date="2011" name="Microb. Ecol.">
        <title>Taxonomic and Functional Metagenomic Profiling of the Microbial Community in the Anoxic Sediment of a Sub-saline Shallow Lake (Laguna de Carrizo, Central Spain).</title>
        <authorList>
            <person name="Ferrer M."/>
            <person name="Guazzaroni M.E."/>
            <person name="Richter M."/>
            <person name="Garcia-Salamanca A."/>
            <person name="Yarza P."/>
            <person name="Suarez-Suarez A."/>
            <person name="Solano J."/>
            <person name="Alcaide M."/>
            <person name="van Dillewijn P."/>
            <person name="Molina-Henares M.A."/>
            <person name="Lopez-Cortes N."/>
            <person name="Al-Ramahi Y."/>
            <person name="Guerrero C."/>
            <person name="Acosta A."/>
            <person name="de Eugenio L.I."/>
            <person name="Martinez V."/>
            <person name="Marques S."/>
            <person name="Rojo F."/>
            <person name="Santero E."/>
            <person name="Genilloud O."/>
            <person name="Perez-Perez J."/>
            <person name="Rossello-Mora R."/>
            <person name="Ramos J.L."/>
        </authorList>
    </citation>
    <scope>NUCLEOTIDE SEQUENCE</scope>
</reference>
<dbReference type="EC" id="4.2.1.22" evidence="5"/>
<evidence type="ECO:0000256" key="2">
    <source>
        <dbReference type="ARBA" id="ARBA00007103"/>
    </source>
</evidence>
<evidence type="ECO:0000256" key="3">
    <source>
        <dbReference type="ARBA" id="ARBA00022898"/>
    </source>
</evidence>
<name>D9PMY6_9ZZZZ</name>
<dbReference type="FunFam" id="3.40.50.1100:FF:000118">
    <property type="entry name" value="Related to CYS4-cystathionine beta-synthase"/>
    <property type="match status" value="1"/>
</dbReference>
<keyword evidence="3" id="KW-0663">Pyridoxal phosphate</keyword>
<dbReference type="GO" id="GO:0006535">
    <property type="term" value="P:cysteine biosynthetic process from serine"/>
    <property type="evidence" value="ECO:0007669"/>
    <property type="project" value="InterPro"/>
</dbReference>
<comment type="cofactor">
    <cofactor evidence="1">
        <name>pyridoxal 5'-phosphate</name>
        <dbReference type="ChEBI" id="CHEBI:597326"/>
    </cofactor>
</comment>
<dbReference type="FunFam" id="3.40.50.1100:FF:000003">
    <property type="entry name" value="Cystathionine beta-synthase"/>
    <property type="match status" value="1"/>
</dbReference>
<evidence type="ECO:0000313" key="5">
    <source>
        <dbReference type="EMBL" id="EFK95078.1"/>
    </source>
</evidence>
<gene>
    <name evidence="5" type="primary">Cbs</name>
    <name evidence="5" type="ORF">LDC_2915</name>
</gene>
<feature type="domain" description="Tryptophan synthase beta chain-like PALP" evidence="4">
    <location>
        <begin position="10"/>
        <end position="299"/>
    </location>
</feature>
<dbReference type="Pfam" id="PF00291">
    <property type="entry name" value="PALP"/>
    <property type="match status" value="1"/>
</dbReference>
<evidence type="ECO:0000256" key="1">
    <source>
        <dbReference type="ARBA" id="ARBA00001933"/>
    </source>
</evidence>
<dbReference type="PANTHER" id="PTHR10314">
    <property type="entry name" value="CYSTATHIONINE BETA-SYNTHASE"/>
    <property type="match status" value="1"/>
</dbReference>
<accession>D9PMY6</accession>
<keyword evidence="5" id="KW-0456">Lyase</keyword>
<reference evidence="5" key="1">
    <citation type="submission" date="2010-07" db="EMBL/GenBank/DDBJ databases">
        <authorList>
            <consortium name="CONSOLIDER consortium CSD2007-00005"/>
            <person name="Guazzaroni M.-E."/>
            <person name="Richter M."/>
            <person name="Garcia-Salamanca A."/>
            <person name="Yarza P."/>
            <person name="Ferrer M."/>
        </authorList>
    </citation>
    <scope>NUCLEOTIDE SEQUENCE</scope>
</reference>